<evidence type="ECO:0000313" key="1">
    <source>
        <dbReference type="EMBL" id="JAD52054.1"/>
    </source>
</evidence>
<reference evidence="1" key="1">
    <citation type="submission" date="2014-09" db="EMBL/GenBank/DDBJ databases">
        <authorList>
            <person name="Magalhaes I.L.F."/>
            <person name="Oliveira U."/>
            <person name="Santos F.R."/>
            <person name="Vidigal T.H.D.A."/>
            <person name="Brescovit A.D."/>
            <person name="Santos A.J."/>
        </authorList>
    </citation>
    <scope>NUCLEOTIDE SEQUENCE</scope>
    <source>
        <tissue evidence="1">Shoot tissue taken approximately 20 cm above the soil surface</tissue>
    </source>
</reference>
<protein>
    <submittedName>
        <fullName evidence="1">Uncharacterized protein</fullName>
    </submittedName>
</protein>
<proteinExistence type="predicted"/>
<sequence>MNLYKRMEGAATTSTQQQPTNRLCYAQKVRGSARCVSAAHAVGEYKNRRPLHKTMDLAAASSPRSGEAQYKSN</sequence>
<organism evidence="1">
    <name type="scientific">Arundo donax</name>
    <name type="common">Giant reed</name>
    <name type="synonym">Donax arundinaceus</name>
    <dbReference type="NCBI Taxonomy" id="35708"/>
    <lineage>
        <taxon>Eukaryota</taxon>
        <taxon>Viridiplantae</taxon>
        <taxon>Streptophyta</taxon>
        <taxon>Embryophyta</taxon>
        <taxon>Tracheophyta</taxon>
        <taxon>Spermatophyta</taxon>
        <taxon>Magnoliopsida</taxon>
        <taxon>Liliopsida</taxon>
        <taxon>Poales</taxon>
        <taxon>Poaceae</taxon>
        <taxon>PACMAD clade</taxon>
        <taxon>Arundinoideae</taxon>
        <taxon>Arundineae</taxon>
        <taxon>Arundo</taxon>
    </lineage>
</organism>
<dbReference type="AlphaFoldDB" id="A0A0A9AK49"/>
<dbReference type="EMBL" id="GBRH01245841">
    <property type="protein sequence ID" value="JAD52054.1"/>
    <property type="molecule type" value="Transcribed_RNA"/>
</dbReference>
<accession>A0A0A9AK49</accession>
<name>A0A0A9AK49_ARUDO</name>
<reference evidence="1" key="2">
    <citation type="journal article" date="2015" name="Data Brief">
        <title>Shoot transcriptome of the giant reed, Arundo donax.</title>
        <authorList>
            <person name="Barrero R.A."/>
            <person name="Guerrero F.D."/>
            <person name="Moolhuijzen P."/>
            <person name="Goolsby J.A."/>
            <person name="Tidwell J."/>
            <person name="Bellgard S.E."/>
            <person name="Bellgard M.I."/>
        </authorList>
    </citation>
    <scope>NUCLEOTIDE SEQUENCE</scope>
    <source>
        <tissue evidence="1">Shoot tissue taken approximately 20 cm above the soil surface</tissue>
    </source>
</reference>